<dbReference type="EC" id="1.2.4.2" evidence="2"/>
<feature type="compositionally biased region" description="Low complexity" evidence="5">
    <location>
        <begin position="111"/>
        <end position="127"/>
    </location>
</feature>
<dbReference type="InterPro" id="IPR029061">
    <property type="entry name" value="THDP-binding"/>
</dbReference>
<dbReference type="PANTHER" id="PTHR23152:SF4">
    <property type="entry name" value="2-OXOADIPATE DEHYDROGENASE COMPLEX COMPONENT E1"/>
    <property type="match status" value="1"/>
</dbReference>
<keyword evidence="3" id="KW-0560">Oxidoreductase</keyword>
<dbReference type="SUPFAM" id="SSF52518">
    <property type="entry name" value="Thiamin diphosphate-binding fold (THDP-binding)"/>
    <property type="match status" value="1"/>
</dbReference>
<keyword evidence="7" id="KW-1185">Reference proteome</keyword>
<name>A0ABQ6IF96_9MICO</name>
<dbReference type="InterPro" id="IPR011603">
    <property type="entry name" value="2oxoglutarate_DH_E1"/>
</dbReference>
<organism evidence="6 7">
    <name type="scientific">Demequina litorisediminis</name>
    <dbReference type="NCBI Taxonomy" id="1849022"/>
    <lineage>
        <taxon>Bacteria</taxon>
        <taxon>Bacillati</taxon>
        <taxon>Actinomycetota</taxon>
        <taxon>Actinomycetes</taxon>
        <taxon>Micrococcales</taxon>
        <taxon>Demequinaceae</taxon>
        <taxon>Demequina</taxon>
    </lineage>
</organism>
<protein>
    <recommendedName>
        <fullName evidence="2">oxoglutarate dehydrogenase (succinyl-transferring)</fullName>
        <ecNumber evidence="2">1.2.4.2</ecNumber>
    </recommendedName>
</protein>
<evidence type="ECO:0000313" key="6">
    <source>
        <dbReference type="EMBL" id="GMA36563.1"/>
    </source>
</evidence>
<evidence type="ECO:0000313" key="7">
    <source>
        <dbReference type="Proteomes" id="UP001157125"/>
    </source>
</evidence>
<proteinExistence type="predicted"/>
<reference evidence="7" key="1">
    <citation type="journal article" date="2019" name="Int. J. Syst. Evol. Microbiol.">
        <title>The Global Catalogue of Microorganisms (GCM) 10K type strain sequencing project: providing services to taxonomists for standard genome sequencing and annotation.</title>
        <authorList>
            <consortium name="The Broad Institute Genomics Platform"/>
            <consortium name="The Broad Institute Genome Sequencing Center for Infectious Disease"/>
            <person name="Wu L."/>
            <person name="Ma J."/>
        </authorList>
    </citation>
    <scope>NUCLEOTIDE SEQUENCE [LARGE SCALE GENOMIC DNA]</scope>
    <source>
        <strain evidence="7">NBRC 112299</strain>
    </source>
</reference>
<evidence type="ECO:0000256" key="3">
    <source>
        <dbReference type="ARBA" id="ARBA00023002"/>
    </source>
</evidence>
<accession>A0ABQ6IF96</accession>
<evidence type="ECO:0000256" key="1">
    <source>
        <dbReference type="ARBA" id="ARBA00001964"/>
    </source>
</evidence>
<evidence type="ECO:0000256" key="5">
    <source>
        <dbReference type="SAM" id="MobiDB-lite"/>
    </source>
</evidence>
<feature type="region of interest" description="Disordered" evidence="5">
    <location>
        <begin position="87"/>
        <end position="127"/>
    </location>
</feature>
<feature type="compositionally biased region" description="Polar residues" evidence="5">
    <location>
        <begin position="89"/>
        <end position="99"/>
    </location>
</feature>
<comment type="caution">
    <text evidence="6">The sequence shown here is derived from an EMBL/GenBank/DDBJ whole genome shotgun (WGS) entry which is preliminary data.</text>
</comment>
<evidence type="ECO:0000256" key="2">
    <source>
        <dbReference type="ARBA" id="ARBA00012280"/>
    </source>
</evidence>
<comment type="cofactor">
    <cofactor evidence="1">
        <name>thiamine diphosphate</name>
        <dbReference type="ChEBI" id="CHEBI:58937"/>
    </cofactor>
</comment>
<keyword evidence="4" id="KW-0786">Thiamine pyrophosphate</keyword>
<dbReference type="Gene3D" id="1.10.287.1150">
    <property type="entry name" value="TPP helical domain"/>
    <property type="match status" value="1"/>
</dbReference>
<evidence type="ECO:0000256" key="4">
    <source>
        <dbReference type="ARBA" id="ARBA00023052"/>
    </source>
</evidence>
<dbReference type="EMBL" id="BSUN01000001">
    <property type="protein sequence ID" value="GMA36563.1"/>
    <property type="molecule type" value="Genomic_DNA"/>
</dbReference>
<dbReference type="Proteomes" id="UP001157125">
    <property type="component" value="Unassembled WGS sequence"/>
</dbReference>
<dbReference type="PANTHER" id="PTHR23152">
    <property type="entry name" value="2-OXOGLUTARATE DEHYDROGENASE"/>
    <property type="match status" value="1"/>
</dbReference>
<gene>
    <name evidence="6" type="ORF">GCM10025876_27670</name>
</gene>
<sequence>MADVDPLSTRIRKHPDLDVQTHGLTLWDLDRTYATGDFGGKDRWKMREVLGRLRDAYCRTIGVEYMHIADRTQRAWLQDRLEVGYTKPSPKSTCGSCVGSTPRRPSRRSCRPSTWARSASPSREASR</sequence>